<dbReference type="InterPro" id="IPR029056">
    <property type="entry name" value="Ribokinase-like"/>
</dbReference>
<dbReference type="CDD" id="cd01167">
    <property type="entry name" value="bac_FRK"/>
    <property type="match status" value="1"/>
</dbReference>
<dbReference type="GO" id="GO:0016301">
    <property type="term" value="F:kinase activity"/>
    <property type="evidence" value="ECO:0007669"/>
    <property type="project" value="UniProtKB-KW"/>
</dbReference>
<organism evidence="7 8">
    <name type="scientific">Galactobacter valiniphilus</name>
    <dbReference type="NCBI Taxonomy" id="2676122"/>
    <lineage>
        <taxon>Bacteria</taxon>
        <taxon>Bacillati</taxon>
        <taxon>Actinomycetota</taxon>
        <taxon>Actinomycetes</taxon>
        <taxon>Micrococcales</taxon>
        <taxon>Micrococcaceae</taxon>
        <taxon>Galactobacter</taxon>
    </lineage>
</organism>
<keyword evidence="4 7" id="KW-0418">Kinase</keyword>
<name>A0A399J9T5_9MICC</name>
<comment type="similarity">
    <text evidence="1">Belongs to the carbohydrate kinase PfkB family.</text>
</comment>
<dbReference type="Proteomes" id="UP000265419">
    <property type="component" value="Unassembled WGS sequence"/>
</dbReference>
<dbReference type="Gene3D" id="3.40.1190.20">
    <property type="match status" value="1"/>
</dbReference>
<evidence type="ECO:0000256" key="1">
    <source>
        <dbReference type="ARBA" id="ARBA00010688"/>
    </source>
</evidence>
<dbReference type="InterPro" id="IPR002173">
    <property type="entry name" value="Carboh/pur_kinase_PfkB_CS"/>
</dbReference>
<evidence type="ECO:0000256" key="2">
    <source>
        <dbReference type="ARBA" id="ARBA00022679"/>
    </source>
</evidence>
<dbReference type="InterPro" id="IPR050306">
    <property type="entry name" value="PfkB_Carbo_kinase"/>
</dbReference>
<protein>
    <submittedName>
        <fullName evidence="7">Carbohydrate kinase</fullName>
    </submittedName>
</protein>
<evidence type="ECO:0000313" key="8">
    <source>
        <dbReference type="Proteomes" id="UP000265419"/>
    </source>
</evidence>
<keyword evidence="3" id="KW-0547">Nucleotide-binding</keyword>
<gene>
    <name evidence="7" type="ORF">DWB68_07840</name>
</gene>
<dbReference type="PROSITE" id="PS00584">
    <property type="entry name" value="PFKB_KINASES_2"/>
    <property type="match status" value="1"/>
</dbReference>
<sequence>MFLVMGEALVDVISGGIEPPTTHVGGSPLNVAVGLARLDVPVTLVTRYGRDAYGTLVHETLQRNGVAELLGADEYPTATAHGILDPAGSADYEFDTVQWSLEGFTGVLAQRALEDAEALHVGSLGAALEPGASTVRRAVQEARPHATISYDPNVRPRLTPDRAAARTRVEGFIALADVVRASDSDLAWLYPDRDPIETARSWLAAGPSVVILTMGAGGAHGFARNGDVHVAAIEADVEDTVGAGDSSMAAVLMGLSERGYVGPGRREALREISAEELRSIMELAATASSITVSRAGANPPTRAELGV</sequence>
<dbReference type="PANTHER" id="PTHR43085:SF1">
    <property type="entry name" value="PSEUDOURIDINE KINASE-RELATED"/>
    <property type="match status" value="1"/>
</dbReference>
<dbReference type="GO" id="GO:0005524">
    <property type="term" value="F:ATP binding"/>
    <property type="evidence" value="ECO:0007669"/>
    <property type="project" value="UniProtKB-KW"/>
</dbReference>
<evidence type="ECO:0000256" key="4">
    <source>
        <dbReference type="ARBA" id="ARBA00022777"/>
    </source>
</evidence>
<dbReference type="EMBL" id="QQXK01000013">
    <property type="protein sequence ID" value="RII42298.1"/>
    <property type="molecule type" value="Genomic_DNA"/>
</dbReference>
<dbReference type="Pfam" id="PF00294">
    <property type="entry name" value="PfkB"/>
    <property type="match status" value="1"/>
</dbReference>
<evidence type="ECO:0000313" key="7">
    <source>
        <dbReference type="EMBL" id="RII42298.1"/>
    </source>
</evidence>
<evidence type="ECO:0000259" key="6">
    <source>
        <dbReference type="Pfam" id="PF00294"/>
    </source>
</evidence>
<comment type="caution">
    <text evidence="7">The sequence shown here is derived from an EMBL/GenBank/DDBJ whole genome shotgun (WGS) entry which is preliminary data.</text>
</comment>
<feature type="domain" description="Carbohydrate kinase PfkB" evidence="6">
    <location>
        <begin position="21"/>
        <end position="300"/>
    </location>
</feature>
<evidence type="ECO:0000256" key="5">
    <source>
        <dbReference type="ARBA" id="ARBA00022840"/>
    </source>
</evidence>
<dbReference type="RefSeq" id="WP_119424590.1">
    <property type="nucleotide sequence ID" value="NZ_QQXK01000013.1"/>
</dbReference>
<proteinExistence type="inferred from homology"/>
<keyword evidence="5" id="KW-0067">ATP-binding</keyword>
<dbReference type="PANTHER" id="PTHR43085">
    <property type="entry name" value="HEXOKINASE FAMILY MEMBER"/>
    <property type="match status" value="1"/>
</dbReference>
<accession>A0A399J9T5</accession>
<keyword evidence="8" id="KW-1185">Reference proteome</keyword>
<reference evidence="7 8" key="1">
    <citation type="submission" date="2018-07" db="EMBL/GenBank/DDBJ databases">
        <title>Arthrobacter sp. nov., isolated from raw cow's milk with high bacterial count.</title>
        <authorList>
            <person name="Hahne J."/>
            <person name="Isele D."/>
            <person name="Lipski A."/>
        </authorList>
    </citation>
    <scope>NUCLEOTIDE SEQUENCE [LARGE SCALE GENOMIC DNA]</scope>
    <source>
        <strain evidence="7 8">JZ R-35</strain>
    </source>
</reference>
<evidence type="ECO:0000256" key="3">
    <source>
        <dbReference type="ARBA" id="ARBA00022741"/>
    </source>
</evidence>
<keyword evidence="2" id="KW-0808">Transferase</keyword>
<dbReference type="AlphaFoldDB" id="A0A399J9T5"/>
<dbReference type="SUPFAM" id="SSF53613">
    <property type="entry name" value="Ribokinase-like"/>
    <property type="match status" value="1"/>
</dbReference>
<dbReference type="InterPro" id="IPR011611">
    <property type="entry name" value="PfkB_dom"/>
</dbReference>